<sequence>MSNKDSGQFVVPASIVCGCSTSTPATLSGSAVTRTTPASEGGAIPWSLPDWLKLPEPSATPPSSKQPLAISSALPPIPARAVEKIEKGIFIDFRELLHDNVALFNTLQELGSPTNTSVQKMRDISDPLSWAYCFLSFVAVSVKDKHTRDLMAYGQVIIQMSRSHGGLGWISYDRRFRQQMAAGMALQWAEVNSSLMAATVLGGASAAPPKTCSRCFSWDHQREECALAGLDSSPRAPPRTRTYPYRVPDYCRRFNSGTCSYSSEKCRYNHSCSTCGKAGHPSTDCPKGKMKPRAVPSSSST</sequence>
<dbReference type="InterPro" id="IPR001878">
    <property type="entry name" value="Znf_CCHC"/>
</dbReference>
<dbReference type="OrthoDB" id="5985771at2759"/>
<dbReference type="AlphaFoldDB" id="A0A1X7TCH6"/>
<dbReference type="OMA" id="PPRTRTY"/>
<dbReference type="InterPro" id="IPR000571">
    <property type="entry name" value="Znf_CCCH"/>
</dbReference>
<evidence type="ECO:0000313" key="6">
    <source>
        <dbReference type="EnsemblMetazoa" id="Aqu2.1.12261_001"/>
    </source>
</evidence>
<dbReference type="EnsemblMetazoa" id="Aqu2.1.12261_001">
    <property type="protein sequence ID" value="Aqu2.1.12261_001"/>
    <property type="gene ID" value="Aqu2.1.12261"/>
</dbReference>
<dbReference type="SMART" id="SM00343">
    <property type="entry name" value="ZnF_C2HC"/>
    <property type="match status" value="2"/>
</dbReference>
<protein>
    <recommendedName>
        <fullName evidence="1">Cleavage and polyadenylation specificity factor subunit 4</fullName>
    </recommendedName>
</protein>
<proteinExistence type="predicted"/>
<evidence type="ECO:0000256" key="2">
    <source>
        <dbReference type="PROSITE-ProRule" id="PRU00723"/>
    </source>
</evidence>
<feature type="compositionally biased region" description="Polar residues" evidence="3">
    <location>
        <begin position="25"/>
        <end position="38"/>
    </location>
</feature>
<accession>A0A1X7TCH6</accession>
<dbReference type="PANTHER" id="PTHR35558:SF1">
    <property type="entry name" value="ENDONUCLEASE_EXONUCLEASE_PHOSPHATASE DOMAIN-CONTAINING PROTEIN"/>
    <property type="match status" value="1"/>
</dbReference>
<feature type="domain" description="CCHC-type" evidence="5">
    <location>
        <begin position="272"/>
        <end position="287"/>
    </location>
</feature>
<evidence type="ECO:0000256" key="1">
    <source>
        <dbReference type="ARBA" id="ARBA00016264"/>
    </source>
</evidence>
<evidence type="ECO:0000259" key="5">
    <source>
        <dbReference type="PROSITE" id="PS50158"/>
    </source>
</evidence>
<evidence type="ECO:0000256" key="3">
    <source>
        <dbReference type="SAM" id="MobiDB-lite"/>
    </source>
</evidence>
<feature type="zinc finger region" description="C3H1-type" evidence="2">
    <location>
        <begin position="244"/>
        <end position="273"/>
    </location>
</feature>
<keyword evidence="2" id="KW-0862">Zinc</keyword>
<dbReference type="GO" id="GO:0003676">
    <property type="term" value="F:nucleic acid binding"/>
    <property type="evidence" value="ECO:0007669"/>
    <property type="project" value="InterPro"/>
</dbReference>
<feature type="domain" description="C3H1-type" evidence="4">
    <location>
        <begin position="244"/>
        <end position="273"/>
    </location>
</feature>
<dbReference type="GO" id="GO:0008270">
    <property type="term" value="F:zinc ion binding"/>
    <property type="evidence" value="ECO:0007669"/>
    <property type="project" value="UniProtKB-KW"/>
</dbReference>
<evidence type="ECO:0000259" key="4">
    <source>
        <dbReference type="PROSITE" id="PS50103"/>
    </source>
</evidence>
<keyword evidence="2" id="KW-0863">Zinc-finger</keyword>
<dbReference type="PROSITE" id="PS50158">
    <property type="entry name" value="ZF_CCHC"/>
    <property type="match status" value="1"/>
</dbReference>
<dbReference type="InParanoid" id="A0A1X7TCH6"/>
<dbReference type="PROSITE" id="PS51257">
    <property type="entry name" value="PROKAR_LIPOPROTEIN"/>
    <property type="match status" value="1"/>
</dbReference>
<feature type="region of interest" description="Disordered" evidence="3">
    <location>
        <begin position="25"/>
        <end position="44"/>
    </location>
</feature>
<organism evidence="6">
    <name type="scientific">Amphimedon queenslandica</name>
    <name type="common">Sponge</name>
    <dbReference type="NCBI Taxonomy" id="400682"/>
    <lineage>
        <taxon>Eukaryota</taxon>
        <taxon>Metazoa</taxon>
        <taxon>Porifera</taxon>
        <taxon>Demospongiae</taxon>
        <taxon>Heteroscleromorpha</taxon>
        <taxon>Haplosclerida</taxon>
        <taxon>Niphatidae</taxon>
        <taxon>Amphimedon</taxon>
    </lineage>
</organism>
<name>A0A1X7TCH6_AMPQE</name>
<dbReference type="PANTHER" id="PTHR35558">
    <property type="entry name" value="SGNH_HYDRO DOMAIN-CONTAINING PROTEIN"/>
    <property type="match status" value="1"/>
</dbReference>
<keyword evidence="2" id="KW-0479">Metal-binding</keyword>
<feature type="region of interest" description="Disordered" evidence="3">
    <location>
        <begin position="275"/>
        <end position="301"/>
    </location>
</feature>
<reference evidence="6" key="1">
    <citation type="submission" date="2017-05" db="UniProtKB">
        <authorList>
            <consortium name="EnsemblMetazoa"/>
        </authorList>
    </citation>
    <scope>IDENTIFICATION</scope>
</reference>
<dbReference type="PROSITE" id="PS50103">
    <property type="entry name" value="ZF_C3H1"/>
    <property type="match status" value="1"/>
</dbReference>